<evidence type="ECO:0000313" key="3">
    <source>
        <dbReference type="Proteomes" id="UP000030655"/>
    </source>
</evidence>
<sequence>MCKTRNTAIRGVGHFIGLDESLFSKRRNNIYRVVETIWIVGGVDFISMSYFLKVFVIEMKKL</sequence>
<keyword evidence="1" id="KW-0472">Membrane</keyword>
<dbReference type="HOGENOM" id="CLU_044348_4_2_1"/>
<keyword evidence="1" id="KW-1133">Transmembrane helix</keyword>
<dbReference type="Proteomes" id="UP000030655">
    <property type="component" value="Unassembled WGS sequence"/>
</dbReference>
<dbReference type="AlphaFoldDB" id="A0A059EY36"/>
<evidence type="ECO:0000256" key="1">
    <source>
        <dbReference type="SAM" id="Phobius"/>
    </source>
</evidence>
<reference evidence="3" key="1">
    <citation type="submission" date="2013-02" db="EMBL/GenBank/DDBJ databases">
        <authorList>
            <consortium name="The Broad Institute Genome Sequencing Platform"/>
            <person name="Cuomo C."/>
            <person name="Becnel J."/>
            <person name="Sanscrainte N."/>
            <person name="Walker B."/>
            <person name="Young S.K."/>
            <person name="Zeng Q."/>
            <person name="Gargeya S."/>
            <person name="Fitzgerald M."/>
            <person name="Haas B."/>
            <person name="Abouelleil A."/>
            <person name="Alvarado L."/>
            <person name="Arachchi H.M."/>
            <person name="Berlin A.M."/>
            <person name="Chapman S.B."/>
            <person name="Dewar J."/>
            <person name="Goldberg J."/>
            <person name="Griggs A."/>
            <person name="Gujja S."/>
            <person name="Hansen M."/>
            <person name="Howarth C."/>
            <person name="Imamovic A."/>
            <person name="Larimer J."/>
            <person name="McCowan C."/>
            <person name="Murphy C."/>
            <person name="Neiman D."/>
            <person name="Pearson M."/>
            <person name="Priest M."/>
            <person name="Roberts A."/>
            <person name="Saif S."/>
            <person name="Shea T."/>
            <person name="Sisk P."/>
            <person name="Sykes S."/>
            <person name="Wortman J."/>
            <person name="Nusbaum C."/>
            <person name="Birren B."/>
        </authorList>
    </citation>
    <scope>NUCLEOTIDE SEQUENCE [LARGE SCALE GENOMIC DNA]</scope>
    <source>
        <strain evidence="3">PRA339</strain>
    </source>
</reference>
<gene>
    <name evidence="2" type="ORF">H312_02641</name>
</gene>
<dbReference type="VEuPathDB" id="MicrosporidiaDB:H312_02641"/>
<dbReference type="EMBL" id="KK365215">
    <property type="protein sequence ID" value="KCZ79953.1"/>
    <property type="molecule type" value="Genomic_DNA"/>
</dbReference>
<name>A0A059EY36_9MICR</name>
<proteinExistence type="predicted"/>
<dbReference type="OrthoDB" id="6406641at2759"/>
<organism evidence="2 3">
    <name type="scientific">Anncaliia algerae PRA339</name>
    <dbReference type="NCBI Taxonomy" id="1288291"/>
    <lineage>
        <taxon>Eukaryota</taxon>
        <taxon>Fungi</taxon>
        <taxon>Fungi incertae sedis</taxon>
        <taxon>Microsporidia</taxon>
        <taxon>Tubulinosematoidea</taxon>
        <taxon>Tubulinosematidae</taxon>
        <taxon>Anncaliia</taxon>
    </lineage>
</organism>
<accession>A0A059EY36</accession>
<feature type="transmembrane region" description="Helical" evidence="1">
    <location>
        <begin position="36"/>
        <end position="56"/>
    </location>
</feature>
<reference evidence="2 3" key="2">
    <citation type="submission" date="2014-03" db="EMBL/GenBank/DDBJ databases">
        <title>The Genome Sequence of Anncaliia algerae insect isolate PRA339.</title>
        <authorList>
            <consortium name="The Broad Institute Genome Sequencing Platform"/>
            <consortium name="The Broad Institute Genome Sequencing Center for Infectious Disease"/>
            <person name="Cuomo C."/>
            <person name="Becnel J."/>
            <person name="Sanscrainte N."/>
            <person name="Walker B."/>
            <person name="Young S.K."/>
            <person name="Zeng Q."/>
            <person name="Gargeya S."/>
            <person name="Fitzgerald M."/>
            <person name="Haas B."/>
            <person name="Abouelleil A."/>
            <person name="Alvarado L."/>
            <person name="Arachchi H.M."/>
            <person name="Berlin A.M."/>
            <person name="Chapman S.B."/>
            <person name="Dewar J."/>
            <person name="Goldberg J."/>
            <person name="Griggs A."/>
            <person name="Gujja S."/>
            <person name="Hansen M."/>
            <person name="Howarth C."/>
            <person name="Imamovic A."/>
            <person name="Larimer J."/>
            <person name="McCowan C."/>
            <person name="Murphy C."/>
            <person name="Neiman D."/>
            <person name="Pearson M."/>
            <person name="Priest M."/>
            <person name="Roberts A."/>
            <person name="Saif S."/>
            <person name="Shea T."/>
            <person name="Sisk P."/>
            <person name="Sykes S."/>
            <person name="Wortman J."/>
            <person name="Nusbaum C."/>
            <person name="Birren B."/>
        </authorList>
    </citation>
    <scope>NUCLEOTIDE SEQUENCE [LARGE SCALE GENOMIC DNA]</scope>
    <source>
        <strain evidence="2 3">PRA339</strain>
    </source>
</reference>
<evidence type="ECO:0000313" key="2">
    <source>
        <dbReference type="EMBL" id="KCZ79953.1"/>
    </source>
</evidence>
<keyword evidence="3" id="KW-1185">Reference proteome</keyword>
<keyword evidence="1" id="KW-0812">Transmembrane</keyword>
<protein>
    <submittedName>
        <fullName evidence="2">Uncharacterized protein</fullName>
    </submittedName>
</protein>